<dbReference type="EMBL" id="ATBP01000383">
    <property type="protein sequence ID" value="ETR70701.1"/>
    <property type="molecule type" value="Genomic_DNA"/>
</dbReference>
<dbReference type="Gene3D" id="3.50.50.60">
    <property type="entry name" value="FAD/NAD(P)-binding domain"/>
    <property type="match status" value="1"/>
</dbReference>
<name>A0A1V1P790_9BACT</name>
<dbReference type="NCBIfam" id="NF009472">
    <property type="entry name" value="PRK12834.1"/>
    <property type="match status" value="1"/>
</dbReference>
<dbReference type="PANTHER" id="PTHR43260">
    <property type="entry name" value="3-KETOSTEROID-DELTA-1-DEHYDROGENASE"/>
    <property type="match status" value="1"/>
</dbReference>
<dbReference type="Pfam" id="PF00890">
    <property type="entry name" value="FAD_binding_2"/>
    <property type="match status" value="1"/>
</dbReference>
<evidence type="ECO:0000256" key="3">
    <source>
        <dbReference type="ARBA" id="ARBA00023002"/>
    </source>
</evidence>
<dbReference type="Proteomes" id="UP000189670">
    <property type="component" value="Unassembled WGS sequence"/>
</dbReference>
<dbReference type="GO" id="GO:0016627">
    <property type="term" value="F:oxidoreductase activity, acting on the CH-CH group of donors"/>
    <property type="evidence" value="ECO:0007669"/>
    <property type="project" value="InterPro"/>
</dbReference>
<keyword evidence="3" id="KW-0560">Oxidoreductase</keyword>
<reference evidence="6" key="1">
    <citation type="submission" date="2012-11" db="EMBL/GenBank/DDBJ databases">
        <authorList>
            <person name="Lucero-Rivera Y.E."/>
            <person name="Tovar-Ramirez D."/>
        </authorList>
    </citation>
    <scope>NUCLEOTIDE SEQUENCE [LARGE SCALE GENOMIC DNA]</scope>
    <source>
        <strain evidence="6">Araruama</strain>
    </source>
</reference>
<evidence type="ECO:0000259" key="4">
    <source>
        <dbReference type="Pfam" id="PF00890"/>
    </source>
</evidence>
<evidence type="ECO:0000313" key="6">
    <source>
        <dbReference type="Proteomes" id="UP000189670"/>
    </source>
</evidence>
<dbReference type="AlphaFoldDB" id="A0A1V1P790"/>
<gene>
    <name evidence="5" type="ORF">OMM_03050</name>
</gene>
<dbReference type="Gene3D" id="3.90.700.10">
    <property type="entry name" value="Succinate dehydrogenase/fumarate reductase flavoprotein, catalytic domain"/>
    <property type="match status" value="1"/>
</dbReference>
<dbReference type="SUPFAM" id="SSF51905">
    <property type="entry name" value="FAD/NAD(P)-binding domain"/>
    <property type="match status" value="1"/>
</dbReference>
<dbReference type="PANTHER" id="PTHR43260:SF1">
    <property type="entry name" value="KSDD-LIKE STEROID DEHYDROGENASE RV0785"/>
    <property type="match status" value="1"/>
</dbReference>
<feature type="domain" description="FAD-dependent oxidoreductase 2 FAD-binding" evidence="4">
    <location>
        <begin position="10"/>
        <end position="519"/>
    </location>
</feature>
<dbReference type="InterPro" id="IPR027477">
    <property type="entry name" value="Succ_DH/fumarate_Rdtase_cat_sf"/>
</dbReference>
<organism evidence="5 6">
    <name type="scientific">Candidatus Magnetoglobus multicellularis str. Araruama</name>
    <dbReference type="NCBI Taxonomy" id="890399"/>
    <lineage>
        <taxon>Bacteria</taxon>
        <taxon>Pseudomonadati</taxon>
        <taxon>Thermodesulfobacteriota</taxon>
        <taxon>Desulfobacteria</taxon>
        <taxon>Desulfobacterales</taxon>
        <taxon>Desulfobacteraceae</taxon>
        <taxon>Candidatus Magnetoglobus</taxon>
    </lineage>
</organism>
<accession>A0A1V1P790</accession>
<comment type="cofactor">
    <cofactor evidence="1">
        <name>FAD</name>
        <dbReference type="ChEBI" id="CHEBI:57692"/>
    </cofactor>
</comment>
<evidence type="ECO:0000313" key="5">
    <source>
        <dbReference type="EMBL" id="ETR70701.1"/>
    </source>
</evidence>
<dbReference type="PIRSF" id="PIRSF036654">
    <property type="entry name" value="UCP036654"/>
    <property type="match status" value="1"/>
</dbReference>
<evidence type="ECO:0000256" key="1">
    <source>
        <dbReference type="ARBA" id="ARBA00001974"/>
    </source>
</evidence>
<proteinExistence type="predicted"/>
<dbReference type="InterPro" id="IPR036188">
    <property type="entry name" value="FAD/NAD-bd_sf"/>
</dbReference>
<evidence type="ECO:0000256" key="2">
    <source>
        <dbReference type="ARBA" id="ARBA00022630"/>
    </source>
</evidence>
<protein>
    <submittedName>
        <fullName evidence="5">Fumarate reductase/succinate dehydrogenase flavoprotein domain-containing protein</fullName>
    </submittedName>
</protein>
<sequence>MSKKITYSGDTVIIGGGLSGLTVALELLDCNKRVVMLDRDVGQNFGGLARESFGGIFMVNTPVQRRMRIRDNISLARQDWMSFADFGPTDIWPRRWMDKYLERSIPDIYEWLTQRNVNFFPVVHWVERGYQVPGNSVPRFHMVWGTGKGLIESLLHRLVNHPNRSQLTVRWGHRVTQLEVQNGHVSGCSGLIESSGESFCAKSDCIVVASGGINGSLEQVRNNWHADWSAPPNMILNGSHQYAIGDLHQGVKNIGGQLTHLNWMWNYAAGVQHPTPRMPFHGLSVVPPRSALWLNYQGRRLGPPHLMAGFDTRYLIQQICRQPYQYSWQIMNYKIAVKELAISGSEHNKSIANKDLLGFLKDILLGNKSLVNHLINDCPDVVTGNSIDEVVEKMNALENNQLIRPNIVHDEIANYDQCIRTRDYSKDDQLNRLKQLRKYRGDRARTCNFQPIMDKKAMPLIAMRYYILSRKSLGGIQTDLQSRVLSTDGSPLSGLYAVGESAGFGGGGIHGKRALEGTFFGKLSFDWSCSRTLNCIRSLIQ</sequence>
<dbReference type="InterPro" id="IPR003953">
    <property type="entry name" value="FAD-dep_OxRdtase_2_FAD-bd"/>
</dbReference>
<comment type="caution">
    <text evidence="5">The sequence shown here is derived from an EMBL/GenBank/DDBJ whole genome shotgun (WGS) entry which is preliminary data.</text>
</comment>
<keyword evidence="2" id="KW-0285">Flavoprotein</keyword>
<dbReference type="InterPro" id="IPR014614">
    <property type="entry name" value="KsdD_DH"/>
</dbReference>